<comment type="caution">
    <text evidence="1">The sequence shown here is derived from an EMBL/GenBank/DDBJ whole genome shotgun (WGS) entry which is preliminary data.</text>
</comment>
<dbReference type="RefSeq" id="WP_148857068.1">
    <property type="nucleotide sequence ID" value="NZ_PHNJ01000002.1"/>
</dbReference>
<accession>A0A8J8Q6E0</accession>
<dbReference type="Proteomes" id="UP000766904">
    <property type="component" value="Unassembled WGS sequence"/>
</dbReference>
<organism evidence="1 2">
    <name type="scientific">Natronococcus pandeyae</name>
    <dbReference type="NCBI Taxonomy" id="2055836"/>
    <lineage>
        <taxon>Archaea</taxon>
        <taxon>Methanobacteriati</taxon>
        <taxon>Methanobacteriota</taxon>
        <taxon>Stenosarchaea group</taxon>
        <taxon>Halobacteria</taxon>
        <taxon>Halobacteriales</taxon>
        <taxon>Natrialbaceae</taxon>
        <taxon>Natronococcus</taxon>
    </lineage>
</organism>
<keyword evidence="2" id="KW-1185">Reference proteome</keyword>
<evidence type="ECO:0000313" key="1">
    <source>
        <dbReference type="EMBL" id="TYL39934.1"/>
    </source>
</evidence>
<sequence length="167" mass="18983">MSDDDRNPVTTPEWEELLADATGIAERYREDGWDAVVLEPSGITPVEDEERFGLDVEVTEDEYDLVARLVERDDVTFGGAEVYYRPSEGDDRRFALAVERDEATETAVFVPLTYTLSESHGVFERALRAADLQIHVRPEAAEQWLVFSHEDPSLFLEESDVREWGDG</sequence>
<dbReference type="InterPro" id="IPR055951">
    <property type="entry name" value="DUF7529"/>
</dbReference>
<dbReference type="Pfam" id="PF24373">
    <property type="entry name" value="DUF7529"/>
    <property type="match status" value="1"/>
</dbReference>
<name>A0A8J8Q6E0_9EURY</name>
<reference evidence="1" key="1">
    <citation type="submission" date="2017-11" db="EMBL/GenBank/DDBJ databases">
        <authorList>
            <person name="Kajale S.C."/>
            <person name="Sharma A."/>
        </authorList>
    </citation>
    <scope>NUCLEOTIDE SEQUENCE</scope>
    <source>
        <strain evidence="1">LS1_42</strain>
    </source>
</reference>
<dbReference type="EMBL" id="PHNJ01000002">
    <property type="protein sequence ID" value="TYL39934.1"/>
    <property type="molecule type" value="Genomic_DNA"/>
</dbReference>
<gene>
    <name evidence="1" type="ORF">CV102_06595</name>
</gene>
<protein>
    <submittedName>
        <fullName evidence="1">Uncharacterized protein</fullName>
    </submittedName>
</protein>
<dbReference type="OrthoDB" id="325206at2157"/>
<dbReference type="AlphaFoldDB" id="A0A8J8Q6E0"/>
<evidence type="ECO:0000313" key="2">
    <source>
        <dbReference type="Proteomes" id="UP000766904"/>
    </source>
</evidence>
<proteinExistence type="predicted"/>